<dbReference type="Proteomes" id="UP000251075">
    <property type="component" value="Unassembled WGS sequence"/>
</dbReference>
<dbReference type="PANTHER" id="PTHR24422:SF19">
    <property type="entry name" value="CHEMOTAXIS PROTEIN METHYLTRANSFERASE"/>
    <property type="match status" value="1"/>
</dbReference>
<reference evidence="8 9" key="1">
    <citation type="submission" date="2017-11" db="EMBL/GenBank/DDBJ databases">
        <title>Draft genome sequence of magnetotactic bacterium Magnetospirillum kuznetsovii LBB-42.</title>
        <authorList>
            <person name="Grouzdev D.S."/>
            <person name="Rysina M.S."/>
            <person name="Baslerov R.V."/>
            <person name="Koziaeva V."/>
        </authorList>
    </citation>
    <scope>NUCLEOTIDE SEQUENCE [LARGE SCALE GENOMIC DNA]</scope>
    <source>
        <strain evidence="8 9">LBB-42</strain>
    </source>
</reference>
<dbReference type="Gene3D" id="3.40.50.150">
    <property type="entry name" value="Vaccinia Virus protein VP39"/>
    <property type="match status" value="1"/>
</dbReference>
<evidence type="ECO:0000256" key="1">
    <source>
        <dbReference type="ARBA" id="ARBA00001541"/>
    </source>
</evidence>
<dbReference type="InterPro" id="IPR022642">
    <property type="entry name" value="CheR_C"/>
</dbReference>
<organism evidence="8 9">
    <name type="scientific">Paramagnetospirillum kuznetsovii</name>
    <dbReference type="NCBI Taxonomy" id="2053833"/>
    <lineage>
        <taxon>Bacteria</taxon>
        <taxon>Pseudomonadati</taxon>
        <taxon>Pseudomonadota</taxon>
        <taxon>Alphaproteobacteria</taxon>
        <taxon>Rhodospirillales</taxon>
        <taxon>Magnetospirillaceae</taxon>
        <taxon>Paramagnetospirillum</taxon>
    </lineage>
</organism>
<dbReference type="Gene3D" id="1.25.40.10">
    <property type="entry name" value="Tetratricopeptide repeat domain"/>
    <property type="match status" value="1"/>
</dbReference>
<dbReference type="InterPro" id="IPR011990">
    <property type="entry name" value="TPR-like_helical_dom_sf"/>
</dbReference>
<dbReference type="Pfam" id="PF01739">
    <property type="entry name" value="CheR"/>
    <property type="match status" value="1"/>
</dbReference>
<comment type="catalytic activity">
    <reaction evidence="1">
        <text>L-glutamyl-[protein] + S-adenosyl-L-methionine = [protein]-L-glutamate 5-O-methyl ester + S-adenosyl-L-homocysteine</text>
        <dbReference type="Rhea" id="RHEA:24452"/>
        <dbReference type="Rhea" id="RHEA-COMP:10208"/>
        <dbReference type="Rhea" id="RHEA-COMP:10311"/>
        <dbReference type="ChEBI" id="CHEBI:29973"/>
        <dbReference type="ChEBI" id="CHEBI:57856"/>
        <dbReference type="ChEBI" id="CHEBI:59789"/>
        <dbReference type="ChEBI" id="CHEBI:82795"/>
        <dbReference type="EC" id="2.1.1.80"/>
    </reaction>
</comment>
<dbReference type="GO" id="GO:0032259">
    <property type="term" value="P:methylation"/>
    <property type="evidence" value="ECO:0007669"/>
    <property type="project" value="UniProtKB-KW"/>
</dbReference>
<dbReference type="PRINTS" id="PR00996">
    <property type="entry name" value="CHERMTFRASE"/>
</dbReference>
<evidence type="ECO:0000313" key="8">
    <source>
        <dbReference type="EMBL" id="RAU21616.1"/>
    </source>
</evidence>
<sequence length="494" mass="54699">MGGKVSVTAQTVLGDPAFATLKSLVIDTTGMAFYRDKSHDLAQILSARMAEAGADDCAGYFARLTSDSHEMDALVAELTIGETYFFRHKEQFDALRDLILPDVIERNRQLKRLRIWSAGCATGPEPYSIAIMLEREFGARISDWHVTILGTDINQKFLARAREGRYDTWAFRTMSDDIRDACFTKHGNQWQINASFKRFVKFQYHNLITSKFPSIIDNIAGFDIIICRNVIIYFSAETIAGLIPCFRETLSDKGWLVMGHAEPNQELFKDFQTVNVDGAVLYQRVDGYSAQMSPLPASSDVAPMPKSPSAMLPKLAAMDTGRLAPARTQRGAAPPPRPPLRPPLRPGTATVAKPPTPVVPPVDGGVVRIRELADQGQWEAAAAACDALLARTPMDAWAHFYRAMIFEQVGQAEDCEKALRRAIYLDRKMVLPHYHLGLFLLRRDDAAAAARAFRNVLSLLKDVPDDDPVADGDKIMAGQMREAVAMHLTMIGGA</sequence>
<dbReference type="InterPro" id="IPR019734">
    <property type="entry name" value="TPR_rpt"/>
</dbReference>
<dbReference type="InterPro" id="IPR036804">
    <property type="entry name" value="CheR_N_sf"/>
</dbReference>
<dbReference type="GO" id="GO:0008983">
    <property type="term" value="F:protein-glutamate O-methyltransferase activity"/>
    <property type="evidence" value="ECO:0007669"/>
    <property type="project" value="UniProtKB-EC"/>
</dbReference>
<dbReference type="PANTHER" id="PTHR24422">
    <property type="entry name" value="CHEMOTAXIS PROTEIN METHYLTRANSFERASE"/>
    <property type="match status" value="1"/>
</dbReference>
<dbReference type="InterPro" id="IPR029063">
    <property type="entry name" value="SAM-dependent_MTases_sf"/>
</dbReference>
<dbReference type="OrthoDB" id="9816309at2"/>
<evidence type="ECO:0000256" key="3">
    <source>
        <dbReference type="ARBA" id="ARBA00022603"/>
    </source>
</evidence>
<dbReference type="SUPFAM" id="SSF53335">
    <property type="entry name" value="S-adenosyl-L-methionine-dependent methyltransferases"/>
    <property type="match status" value="1"/>
</dbReference>
<keyword evidence="9" id="KW-1185">Reference proteome</keyword>
<evidence type="ECO:0000313" key="9">
    <source>
        <dbReference type="Proteomes" id="UP000251075"/>
    </source>
</evidence>
<dbReference type="SUPFAM" id="SSF47757">
    <property type="entry name" value="Chemotaxis receptor methyltransferase CheR, N-terminal domain"/>
    <property type="match status" value="1"/>
</dbReference>
<dbReference type="EC" id="2.1.1.80" evidence="2"/>
<dbReference type="Gene3D" id="1.10.155.10">
    <property type="entry name" value="Chemotaxis receptor methyltransferase CheR, N-terminal domain"/>
    <property type="match status" value="1"/>
</dbReference>
<feature type="region of interest" description="Disordered" evidence="6">
    <location>
        <begin position="326"/>
        <end position="357"/>
    </location>
</feature>
<dbReference type="InterPro" id="IPR050903">
    <property type="entry name" value="Bact_Chemotaxis_MeTrfase"/>
</dbReference>
<dbReference type="SUPFAM" id="SSF48452">
    <property type="entry name" value="TPR-like"/>
    <property type="match status" value="1"/>
</dbReference>
<keyword evidence="5" id="KW-0949">S-adenosyl-L-methionine</keyword>
<keyword evidence="3" id="KW-0489">Methyltransferase</keyword>
<dbReference type="SMART" id="SM00138">
    <property type="entry name" value="MeTrc"/>
    <property type="match status" value="1"/>
</dbReference>
<feature type="domain" description="CheR-type methyltransferase" evidence="7">
    <location>
        <begin position="6"/>
        <end position="287"/>
    </location>
</feature>
<evidence type="ECO:0000256" key="2">
    <source>
        <dbReference type="ARBA" id="ARBA00012534"/>
    </source>
</evidence>
<dbReference type="InterPro" id="IPR000780">
    <property type="entry name" value="CheR_MeTrfase"/>
</dbReference>
<name>A0A364NX44_9PROT</name>
<accession>A0A364NX44</accession>
<dbReference type="EMBL" id="PGTO01000009">
    <property type="protein sequence ID" value="RAU21616.1"/>
    <property type="molecule type" value="Genomic_DNA"/>
</dbReference>
<dbReference type="AlphaFoldDB" id="A0A364NX44"/>
<keyword evidence="4" id="KW-0808">Transferase</keyword>
<evidence type="ECO:0000256" key="5">
    <source>
        <dbReference type="ARBA" id="ARBA00022691"/>
    </source>
</evidence>
<evidence type="ECO:0000256" key="4">
    <source>
        <dbReference type="ARBA" id="ARBA00022679"/>
    </source>
</evidence>
<feature type="compositionally biased region" description="Pro residues" evidence="6">
    <location>
        <begin position="333"/>
        <end position="345"/>
    </location>
</feature>
<protein>
    <recommendedName>
        <fullName evidence="2">protein-glutamate O-methyltransferase</fullName>
        <ecNumber evidence="2">2.1.1.80</ecNumber>
    </recommendedName>
</protein>
<dbReference type="SMART" id="SM00028">
    <property type="entry name" value="TPR"/>
    <property type="match status" value="2"/>
</dbReference>
<proteinExistence type="predicted"/>
<evidence type="ECO:0000256" key="6">
    <source>
        <dbReference type="SAM" id="MobiDB-lite"/>
    </source>
</evidence>
<dbReference type="PROSITE" id="PS50123">
    <property type="entry name" value="CHER"/>
    <property type="match status" value="1"/>
</dbReference>
<comment type="caution">
    <text evidence="8">The sequence shown here is derived from an EMBL/GenBank/DDBJ whole genome shotgun (WGS) entry which is preliminary data.</text>
</comment>
<dbReference type="RefSeq" id="WP_112145374.1">
    <property type="nucleotide sequence ID" value="NZ_PGTO01000009.1"/>
</dbReference>
<evidence type="ECO:0000259" key="7">
    <source>
        <dbReference type="PROSITE" id="PS50123"/>
    </source>
</evidence>
<gene>
    <name evidence="8" type="ORF">CU669_12615</name>
</gene>